<evidence type="ECO:0000256" key="7">
    <source>
        <dbReference type="RuleBase" id="RU363032"/>
    </source>
</evidence>
<evidence type="ECO:0000313" key="10">
    <source>
        <dbReference type="EMBL" id="GAA2480824.1"/>
    </source>
</evidence>
<evidence type="ECO:0000259" key="9">
    <source>
        <dbReference type="PROSITE" id="PS50928"/>
    </source>
</evidence>
<keyword evidence="3" id="KW-1003">Cell membrane</keyword>
<keyword evidence="2 7" id="KW-0813">Transport</keyword>
<evidence type="ECO:0000256" key="6">
    <source>
        <dbReference type="ARBA" id="ARBA00023136"/>
    </source>
</evidence>
<comment type="similarity">
    <text evidence="7">Belongs to the binding-protein-dependent transport system permease family.</text>
</comment>
<evidence type="ECO:0000256" key="5">
    <source>
        <dbReference type="ARBA" id="ARBA00022989"/>
    </source>
</evidence>
<proteinExistence type="inferred from homology"/>
<evidence type="ECO:0000256" key="4">
    <source>
        <dbReference type="ARBA" id="ARBA00022692"/>
    </source>
</evidence>
<comment type="caution">
    <text evidence="10">The sequence shown here is derived from an EMBL/GenBank/DDBJ whole genome shotgun (WGS) entry which is preliminary data.</text>
</comment>
<dbReference type="InterPro" id="IPR000515">
    <property type="entry name" value="MetI-like"/>
</dbReference>
<dbReference type="CDD" id="cd06261">
    <property type="entry name" value="TM_PBP2"/>
    <property type="match status" value="1"/>
</dbReference>
<dbReference type="Gene3D" id="1.10.3720.10">
    <property type="entry name" value="MetI-like"/>
    <property type="match status" value="1"/>
</dbReference>
<feature type="compositionally biased region" description="Polar residues" evidence="8">
    <location>
        <begin position="1"/>
        <end position="10"/>
    </location>
</feature>
<feature type="transmembrane region" description="Helical" evidence="7">
    <location>
        <begin position="289"/>
        <end position="310"/>
    </location>
</feature>
<dbReference type="PANTHER" id="PTHR43386:SF6">
    <property type="entry name" value="ABC TRANSPORTER PERMEASE PROTEIN"/>
    <property type="match status" value="1"/>
</dbReference>
<gene>
    <name evidence="10" type="ORF">GCM10010393_09330</name>
</gene>
<sequence length="319" mass="34198">MPENTSTTVEESAVPVATAAGSAVKGTKDKKDKPERVASMWSDARRDLMRNWVFLVSASLILILLVIAAFPQLFTSGDPYAKGFCGLSNSVVPPSGAHWFGFDVQGCDIYTRTIYGTRNSIIVGVMTSVLTTLVGCVLGMVAGLRGGWLDVLVSRFTEVWFAVPTMLGGLLVLAMLGTGSVVTVSLILAVLGWPQLFRIMRGAVITNKQNDYVMAARALGASGWRIAMRHVLPNALAPVLVISTINLGVYISAEAAFSYLGIGVQSPNISWGLMISDGQDRFLSAPHMVLFPSLFLSVTVLAFIMLGEAVRDALDPKLR</sequence>
<feature type="transmembrane region" description="Helical" evidence="7">
    <location>
        <begin position="52"/>
        <end position="74"/>
    </location>
</feature>
<dbReference type="Proteomes" id="UP001499942">
    <property type="component" value="Unassembled WGS sequence"/>
</dbReference>
<evidence type="ECO:0000313" key="11">
    <source>
        <dbReference type="Proteomes" id="UP001499942"/>
    </source>
</evidence>
<dbReference type="EMBL" id="BAAASR010000003">
    <property type="protein sequence ID" value="GAA2480824.1"/>
    <property type="molecule type" value="Genomic_DNA"/>
</dbReference>
<evidence type="ECO:0000256" key="1">
    <source>
        <dbReference type="ARBA" id="ARBA00004651"/>
    </source>
</evidence>
<feature type="region of interest" description="Disordered" evidence="8">
    <location>
        <begin position="1"/>
        <end position="31"/>
    </location>
</feature>
<evidence type="ECO:0000256" key="3">
    <source>
        <dbReference type="ARBA" id="ARBA00022475"/>
    </source>
</evidence>
<feature type="transmembrane region" description="Helical" evidence="7">
    <location>
        <begin position="161"/>
        <end position="191"/>
    </location>
</feature>
<feature type="transmembrane region" description="Helical" evidence="7">
    <location>
        <begin position="231"/>
        <end position="251"/>
    </location>
</feature>
<comment type="subcellular location">
    <subcellularLocation>
        <location evidence="1 7">Cell membrane</location>
        <topology evidence="1 7">Multi-pass membrane protein</topology>
    </subcellularLocation>
</comment>
<dbReference type="Pfam" id="PF00528">
    <property type="entry name" value="BPD_transp_1"/>
    <property type="match status" value="1"/>
</dbReference>
<evidence type="ECO:0000256" key="2">
    <source>
        <dbReference type="ARBA" id="ARBA00022448"/>
    </source>
</evidence>
<organism evidence="10 11">
    <name type="scientific">Streptomyces gobitricini</name>
    <dbReference type="NCBI Taxonomy" id="68211"/>
    <lineage>
        <taxon>Bacteria</taxon>
        <taxon>Bacillati</taxon>
        <taxon>Actinomycetota</taxon>
        <taxon>Actinomycetes</taxon>
        <taxon>Kitasatosporales</taxon>
        <taxon>Streptomycetaceae</taxon>
        <taxon>Streptomyces</taxon>
    </lineage>
</organism>
<dbReference type="PROSITE" id="PS50928">
    <property type="entry name" value="ABC_TM1"/>
    <property type="match status" value="1"/>
</dbReference>
<reference evidence="11" key="1">
    <citation type="journal article" date="2019" name="Int. J. Syst. Evol. Microbiol.">
        <title>The Global Catalogue of Microorganisms (GCM) 10K type strain sequencing project: providing services to taxonomists for standard genome sequencing and annotation.</title>
        <authorList>
            <consortium name="The Broad Institute Genomics Platform"/>
            <consortium name="The Broad Institute Genome Sequencing Center for Infectious Disease"/>
            <person name="Wu L."/>
            <person name="Ma J."/>
        </authorList>
    </citation>
    <scope>NUCLEOTIDE SEQUENCE [LARGE SCALE GENOMIC DNA]</scope>
    <source>
        <strain evidence="11">JCM 5062</strain>
    </source>
</reference>
<dbReference type="InterPro" id="IPR050366">
    <property type="entry name" value="BP-dependent_transpt_permease"/>
</dbReference>
<keyword evidence="4 7" id="KW-0812">Transmembrane</keyword>
<dbReference type="InterPro" id="IPR025966">
    <property type="entry name" value="OppC_N"/>
</dbReference>
<dbReference type="SUPFAM" id="SSF161098">
    <property type="entry name" value="MetI-like"/>
    <property type="match status" value="1"/>
</dbReference>
<dbReference type="PANTHER" id="PTHR43386">
    <property type="entry name" value="OLIGOPEPTIDE TRANSPORT SYSTEM PERMEASE PROTEIN APPC"/>
    <property type="match status" value="1"/>
</dbReference>
<keyword evidence="5 7" id="KW-1133">Transmembrane helix</keyword>
<feature type="transmembrane region" description="Helical" evidence="7">
    <location>
        <begin position="121"/>
        <end position="141"/>
    </location>
</feature>
<keyword evidence="11" id="KW-1185">Reference proteome</keyword>
<accession>A0ABP5YG73</accession>
<keyword evidence="6 7" id="KW-0472">Membrane</keyword>
<dbReference type="Pfam" id="PF12911">
    <property type="entry name" value="OppC_N"/>
    <property type="match status" value="1"/>
</dbReference>
<name>A0ABP5YG73_9ACTN</name>
<evidence type="ECO:0000256" key="8">
    <source>
        <dbReference type="SAM" id="MobiDB-lite"/>
    </source>
</evidence>
<dbReference type="InterPro" id="IPR035906">
    <property type="entry name" value="MetI-like_sf"/>
</dbReference>
<protein>
    <submittedName>
        <fullName evidence="10">ABC transporter permease</fullName>
    </submittedName>
</protein>
<feature type="domain" description="ABC transmembrane type-1" evidence="9">
    <location>
        <begin position="117"/>
        <end position="307"/>
    </location>
</feature>
<dbReference type="RefSeq" id="WP_344356624.1">
    <property type="nucleotide sequence ID" value="NZ_BAAASR010000003.1"/>
</dbReference>